<sequence precursor="true">MARLHLLQSCRRMFLSVLLLFVCGLTLLPAPGYGRDELQRFLEQREFDGDIEQLALQLEDLRSNPLVLNAIDPEELRVLPWLASADIQAVALYRREKGRIRSKSQLEEVLGKEKAAATLPFITFSDRDVPREAGSAWKPSGTLYSRVSWDTTLRDGIRDGRYAGENYKLYNRLQVGRPHLKISLVHDKDIGEPDFADFISLSVNGYDFGALKSFVIGNYELNFGQGLLMGQGRFFSKGSDPANSVRLASKRLTAYASSSEYGFMQGLAASVVLDPFELTAFYSDNLVDARITRQKNTEFYFITSLDDAGYHRTNTEIRRKDNVHEKVSGANLVVHVNNGLLRGSAGGTLLHYAYDEERILPDGTTTSFANLFGFETEFSLGDLSVFAEAVFSEKPDDFSWIAGAEYELIKGLDLQTAIRNYGVNYFSPFAGAFAERGDDASNEEGFYIGLEAKFSKKLRAAAYVDWFRFPSLSGDDDYPYASEGYDTRFYLTWKQTPSVVWNLQLQHKEKEEARKQCPIVNGVLVPCKDSKRVYSALPVVSDRARLYCDVMPSRKFHLRTLGEVKRVVNDFRAGDERLFGYLLYQQVHYESGPLSFKGRVTLFNTDDFDSAIYVYEDDLPLVFNTAMFSGRGKALMLLASWDVMQSMTLGAKYEVAWYTDRAVFSSGADQRDTSAPGTVTLGCSLRF</sequence>
<dbReference type="STRING" id="290317.Cpha266_0495"/>
<organism evidence="1 2">
    <name type="scientific">Chlorobium phaeobacteroides (strain DSM 266 / SMG 266 / 2430)</name>
    <dbReference type="NCBI Taxonomy" id="290317"/>
    <lineage>
        <taxon>Bacteria</taxon>
        <taxon>Pseudomonadati</taxon>
        <taxon>Chlorobiota</taxon>
        <taxon>Chlorobiia</taxon>
        <taxon>Chlorobiales</taxon>
        <taxon>Chlorobiaceae</taxon>
        <taxon>Chlorobium/Pelodictyon group</taxon>
        <taxon>Chlorobium</taxon>
    </lineage>
</organism>
<evidence type="ECO:0000313" key="1">
    <source>
        <dbReference type="EMBL" id="ABL64552.1"/>
    </source>
</evidence>
<keyword evidence="2" id="KW-1185">Reference proteome</keyword>
<evidence type="ECO:0008006" key="3">
    <source>
        <dbReference type="Google" id="ProtNLM"/>
    </source>
</evidence>
<dbReference type="KEGG" id="cph:Cpha266_0495"/>
<dbReference type="EMBL" id="CP000492">
    <property type="protein sequence ID" value="ABL64552.1"/>
    <property type="molecule type" value="Genomic_DNA"/>
</dbReference>
<accession>A1BDS5</accession>
<gene>
    <name evidence="1" type="ordered locus">Cpha266_0495</name>
</gene>
<dbReference type="eggNOG" id="COG1555">
    <property type="taxonomic scope" value="Bacteria"/>
</dbReference>
<proteinExistence type="predicted"/>
<evidence type="ECO:0000313" key="2">
    <source>
        <dbReference type="Proteomes" id="UP000008701"/>
    </source>
</evidence>
<protein>
    <recommendedName>
        <fullName evidence="3">Helix-hairpin-helix domain-containing protein</fullName>
    </recommendedName>
</protein>
<dbReference type="HOGENOM" id="CLU_024854_0_0_10"/>
<reference evidence="1 2" key="1">
    <citation type="submission" date="2006-12" db="EMBL/GenBank/DDBJ databases">
        <title>Complete sequence of Chlorobium phaeobacteroides DSM 266.</title>
        <authorList>
            <consortium name="US DOE Joint Genome Institute"/>
            <person name="Copeland A."/>
            <person name="Lucas S."/>
            <person name="Lapidus A."/>
            <person name="Barry K."/>
            <person name="Detter J.C."/>
            <person name="Glavina del Rio T."/>
            <person name="Hammon N."/>
            <person name="Israni S."/>
            <person name="Pitluck S."/>
            <person name="Goltsman E."/>
            <person name="Schmutz J."/>
            <person name="Larimer F."/>
            <person name="Land M."/>
            <person name="Hauser L."/>
            <person name="Mikhailova N."/>
            <person name="Li T."/>
            <person name="Overmann J."/>
            <person name="Bryant D.A."/>
            <person name="Richardson P."/>
        </authorList>
    </citation>
    <scope>NUCLEOTIDE SEQUENCE [LARGE SCALE GENOMIC DNA]</scope>
    <source>
        <strain evidence="1 2">DSM 266</strain>
    </source>
</reference>
<name>A1BDS5_CHLPD</name>
<dbReference type="RefSeq" id="WP_011744385.1">
    <property type="nucleotide sequence ID" value="NC_008639.1"/>
</dbReference>
<dbReference type="Proteomes" id="UP000008701">
    <property type="component" value="Chromosome"/>
</dbReference>
<dbReference type="AlphaFoldDB" id="A1BDS5"/>